<reference evidence="1 2" key="1">
    <citation type="submission" date="2018-12" db="EMBL/GenBank/DDBJ databases">
        <title>Dyella dinghuensis sp. nov. DHOA06 and Dyella choica sp. nov. 4M-K27, isolated from forest soil.</title>
        <authorList>
            <person name="Qiu L.-H."/>
            <person name="Gao Z.-H."/>
        </authorList>
    </citation>
    <scope>NUCLEOTIDE SEQUENCE [LARGE SCALE GENOMIC DNA]</scope>
    <source>
        <strain evidence="1 2">4M-K27</strain>
    </source>
</reference>
<gene>
    <name evidence="1" type="ORF">EKH80_03460</name>
</gene>
<evidence type="ECO:0000313" key="1">
    <source>
        <dbReference type="EMBL" id="RUL78872.1"/>
    </source>
</evidence>
<dbReference type="AlphaFoldDB" id="A0A432MAT1"/>
<dbReference type="RefSeq" id="WP_148110418.1">
    <property type="nucleotide sequence ID" value="NZ_RYYV01000002.1"/>
</dbReference>
<proteinExistence type="predicted"/>
<dbReference type="Proteomes" id="UP000274358">
    <property type="component" value="Unassembled WGS sequence"/>
</dbReference>
<protein>
    <submittedName>
        <fullName evidence="1">Uncharacterized protein</fullName>
    </submittedName>
</protein>
<name>A0A432MAT1_9GAMM</name>
<dbReference type="EMBL" id="RYYV01000002">
    <property type="protein sequence ID" value="RUL78872.1"/>
    <property type="molecule type" value="Genomic_DNA"/>
</dbReference>
<organism evidence="1 2">
    <name type="scientific">Dyella choica</name>
    <dbReference type="NCBI Taxonomy" id="1927959"/>
    <lineage>
        <taxon>Bacteria</taxon>
        <taxon>Pseudomonadati</taxon>
        <taxon>Pseudomonadota</taxon>
        <taxon>Gammaproteobacteria</taxon>
        <taxon>Lysobacterales</taxon>
        <taxon>Rhodanobacteraceae</taxon>
        <taxon>Dyella</taxon>
    </lineage>
</organism>
<evidence type="ECO:0000313" key="2">
    <source>
        <dbReference type="Proteomes" id="UP000274358"/>
    </source>
</evidence>
<accession>A0A432MAT1</accession>
<keyword evidence="2" id="KW-1185">Reference proteome</keyword>
<sequence length="195" mass="21736">MPWLPIYASRHDQAELFEYLNNSPDLAFIRSDGAGRWRAFEKLESWCDGRYCLWHTESGPLPLLQTWGKAHRVVNDPFEGWVEVRPGADKSQPYFGAGHPGIIWFNAYSSDPRSANVSTIGISSFEWIGNHYQALGNVAAPSTKALWGSLRRWVSKRAVKVPRDGPAQSTPAEIWAMSDALELFSKGIPGAPNPP</sequence>
<comment type="caution">
    <text evidence="1">The sequence shown here is derived from an EMBL/GenBank/DDBJ whole genome shotgun (WGS) entry which is preliminary data.</text>
</comment>